<dbReference type="GO" id="GO:0021952">
    <property type="term" value="P:central nervous system projection neuron axonogenesis"/>
    <property type="evidence" value="ECO:0007669"/>
    <property type="project" value="TreeGrafter"/>
</dbReference>
<feature type="region of interest" description="Disordered" evidence="6">
    <location>
        <begin position="284"/>
        <end position="307"/>
    </location>
</feature>
<dbReference type="PANTHER" id="PTHR46321:SF1">
    <property type="entry name" value="KIF-BINDING PROTEIN"/>
    <property type="match status" value="1"/>
</dbReference>
<protein>
    <recommendedName>
        <fullName evidence="3">KIF-binding protein</fullName>
    </recommendedName>
</protein>
<comment type="similarity">
    <text evidence="2">Belongs to the KIF-binding protein family.</text>
</comment>
<dbReference type="Proteomes" id="UP000230750">
    <property type="component" value="Unassembled WGS sequence"/>
</dbReference>
<dbReference type="Pfam" id="PF12309">
    <property type="entry name" value="KBP_C"/>
    <property type="match status" value="1"/>
</dbReference>
<dbReference type="OrthoDB" id="409897at2759"/>
<name>A0A2G8KY08_STIJA</name>
<dbReference type="GO" id="GO:0000226">
    <property type="term" value="P:microtubule cytoskeleton organization"/>
    <property type="evidence" value="ECO:0007669"/>
    <property type="project" value="TreeGrafter"/>
</dbReference>
<dbReference type="AlphaFoldDB" id="A0A2G8KY08"/>
<evidence type="ECO:0000256" key="4">
    <source>
        <dbReference type="ARBA" id="ARBA00022490"/>
    </source>
</evidence>
<evidence type="ECO:0000313" key="8">
    <source>
        <dbReference type="Proteomes" id="UP000230750"/>
    </source>
</evidence>
<keyword evidence="4" id="KW-0963">Cytoplasm</keyword>
<reference evidence="7 8" key="1">
    <citation type="journal article" date="2017" name="PLoS Biol.">
        <title>The sea cucumber genome provides insights into morphological evolution and visceral regeneration.</title>
        <authorList>
            <person name="Zhang X."/>
            <person name="Sun L."/>
            <person name="Yuan J."/>
            <person name="Sun Y."/>
            <person name="Gao Y."/>
            <person name="Zhang L."/>
            <person name="Li S."/>
            <person name="Dai H."/>
            <person name="Hamel J.F."/>
            <person name="Liu C."/>
            <person name="Yu Y."/>
            <person name="Liu S."/>
            <person name="Lin W."/>
            <person name="Guo K."/>
            <person name="Jin S."/>
            <person name="Xu P."/>
            <person name="Storey K.B."/>
            <person name="Huan P."/>
            <person name="Zhang T."/>
            <person name="Zhou Y."/>
            <person name="Zhang J."/>
            <person name="Lin C."/>
            <person name="Li X."/>
            <person name="Xing L."/>
            <person name="Huo D."/>
            <person name="Sun M."/>
            <person name="Wang L."/>
            <person name="Mercier A."/>
            <person name="Li F."/>
            <person name="Yang H."/>
            <person name="Xiang J."/>
        </authorList>
    </citation>
    <scope>NUCLEOTIDE SEQUENCE [LARGE SCALE GENOMIC DNA]</scope>
    <source>
        <strain evidence="7">Shaxun</strain>
        <tissue evidence="7">Muscle</tissue>
    </source>
</reference>
<evidence type="ECO:0000256" key="6">
    <source>
        <dbReference type="SAM" id="MobiDB-lite"/>
    </source>
</evidence>
<dbReference type="InterPro" id="IPR022083">
    <property type="entry name" value="KBP"/>
</dbReference>
<proteinExistence type="inferred from homology"/>
<comment type="subcellular location">
    <subcellularLocation>
        <location evidence="1">Cytoplasm</location>
        <location evidence="1">Cytoskeleton</location>
    </subcellularLocation>
</comment>
<evidence type="ECO:0000313" key="7">
    <source>
        <dbReference type="EMBL" id="PIK52896.1"/>
    </source>
</evidence>
<evidence type="ECO:0000256" key="5">
    <source>
        <dbReference type="ARBA" id="ARBA00023212"/>
    </source>
</evidence>
<evidence type="ECO:0000256" key="2">
    <source>
        <dbReference type="ARBA" id="ARBA00010305"/>
    </source>
</evidence>
<gene>
    <name evidence="7" type="ORF">BSL78_10190</name>
</gene>
<evidence type="ECO:0000256" key="1">
    <source>
        <dbReference type="ARBA" id="ARBA00004245"/>
    </source>
</evidence>
<dbReference type="STRING" id="307972.A0A2G8KY08"/>
<keyword evidence="5" id="KW-0206">Cytoskeleton</keyword>
<dbReference type="EMBL" id="MRZV01000310">
    <property type="protein sequence ID" value="PIK52896.1"/>
    <property type="molecule type" value="Genomic_DNA"/>
</dbReference>
<dbReference type="PANTHER" id="PTHR46321">
    <property type="entry name" value="KIF1-BINDING PROTEIN"/>
    <property type="match status" value="1"/>
</dbReference>
<evidence type="ECO:0000256" key="3">
    <source>
        <dbReference type="ARBA" id="ARBA00016840"/>
    </source>
</evidence>
<accession>A0A2G8KY08</accession>
<feature type="compositionally biased region" description="Acidic residues" evidence="6">
    <location>
        <begin position="290"/>
        <end position="304"/>
    </location>
</feature>
<organism evidence="7 8">
    <name type="scientific">Stichopus japonicus</name>
    <name type="common">Sea cucumber</name>
    <dbReference type="NCBI Taxonomy" id="307972"/>
    <lineage>
        <taxon>Eukaryota</taxon>
        <taxon>Metazoa</taxon>
        <taxon>Echinodermata</taxon>
        <taxon>Eleutherozoa</taxon>
        <taxon>Echinozoa</taxon>
        <taxon>Holothuroidea</taxon>
        <taxon>Aspidochirotacea</taxon>
        <taxon>Aspidochirotida</taxon>
        <taxon>Stichopodidae</taxon>
        <taxon>Apostichopus</taxon>
    </lineage>
</organism>
<dbReference type="GO" id="GO:1990535">
    <property type="term" value="P:neuron projection maintenance"/>
    <property type="evidence" value="ECO:0007669"/>
    <property type="project" value="TreeGrafter"/>
</dbReference>
<dbReference type="GO" id="GO:0005856">
    <property type="term" value="C:cytoskeleton"/>
    <property type="evidence" value="ECO:0007669"/>
    <property type="project" value="UniProtKB-SubCell"/>
</dbReference>
<keyword evidence="8" id="KW-1185">Reference proteome</keyword>
<sequence>MTSKSDPETEPFRSKYKARELLQGLKNKIEHSIEDHSCEDLILLSCCLQYHLGLNYIETEETSSGEEHLVRCNQKLIDHRSNHRCAAVAISTLNQLGILWCQRSETQKSLEFLKEAESVYKDFMNNVDAVPWGVHELFQDESSHKSDHERKEAFQNIHTLTLYYLAQVYGMLDQKVKSAKLCHITLKRQLECKQYTSMDWALNSATLSQFYIAEDNYPLARNCLASASCVFQEILLKHPEALEVTGDQVEGDIEEIQHRKADIARCWLKYCIALLTFSGEKPSDPFQEIENNEAEEAESEEENSEDYKVPEKFETLELAAWEDKVPDVKVTSFEEARRLFLAGQQFVSESKCYYVFDGHVSDHIEIVQDHSQLFKLLSQFEMDYDRRSKMHKRRIDMLVAILDELNPQFFLHICRQIIFEIAETYNTMVDVKLEIKRRTEETPTVHMIKKINTLITKSIEYFQRFIDSLRDPQGVMPDEYEENLVRPTLIANFYIGRLYGNYISTEVADRIKWLESGAEHYKAVVDYCKKYPTAEKLVKAELEVCEDMVQFAPIRIDSLKRGVLY</sequence>
<comment type="caution">
    <text evidence="7">The sequence shown here is derived from an EMBL/GenBank/DDBJ whole genome shotgun (WGS) entry which is preliminary data.</text>
</comment>